<feature type="compositionally biased region" description="Basic residues" evidence="1">
    <location>
        <begin position="106"/>
        <end position="115"/>
    </location>
</feature>
<evidence type="ECO:0000313" key="2">
    <source>
        <dbReference type="EMBL" id="CAD9776915.1"/>
    </source>
</evidence>
<name>A0A7S2U477_9EUKA</name>
<evidence type="ECO:0000256" key="1">
    <source>
        <dbReference type="SAM" id="MobiDB-lite"/>
    </source>
</evidence>
<dbReference type="EMBL" id="HBHP01034015">
    <property type="protein sequence ID" value="CAD9776915.1"/>
    <property type="molecule type" value="Transcribed_RNA"/>
</dbReference>
<organism evidence="2">
    <name type="scientific">Lotharella oceanica</name>
    <dbReference type="NCBI Taxonomy" id="641309"/>
    <lineage>
        <taxon>Eukaryota</taxon>
        <taxon>Sar</taxon>
        <taxon>Rhizaria</taxon>
        <taxon>Cercozoa</taxon>
        <taxon>Chlorarachniophyceae</taxon>
        <taxon>Lotharella</taxon>
    </lineage>
</organism>
<sequence>MKRQESASELLLSGGSMMGFHELDSPLGEMELPKLEPLDSHSLHQVENSLNLQRQGSLDNFLRDINESSEFFMSDPSFRLDLDGMLENKGVSSAGSIGTPVLLDPKKKKSKKHVKLPPPVDKPASGRRMTRRQSSTIRFNSIVQKLHESNSQDWNKQNCHYCGRCRPLSERYTCKNQYCSLQGQRVKYMCKLCYGHQSKYFADRGLDVKQILGDVEDPSWYCPACIIWEDSYLPQPGICCCSFRRNRLTCPLHVDCEAAPKGKRSRLAKQNFHCKPYKQKLKGEFKCLKLDLKKIRIGSKPYTRRYGNKPMPPPVPKASKRAKEISLSHLWLGEVASKKQLAAFVQGAISPSIPVPKGEVDEKSNGNTNGKIYQNIPTGEFFVRKNRVKRFKTC</sequence>
<accession>A0A7S2U477</accession>
<reference evidence="2" key="1">
    <citation type="submission" date="2021-01" db="EMBL/GenBank/DDBJ databases">
        <authorList>
            <person name="Corre E."/>
            <person name="Pelletier E."/>
            <person name="Niang G."/>
            <person name="Scheremetjew M."/>
            <person name="Finn R."/>
            <person name="Kale V."/>
            <person name="Holt S."/>
            <person name="Cochrane G."/>
            <person name="Meng A."/>
            <person name="Brown T."/>
            <person name="Cohen L."/>
        </authorList>
    </citation>
    <scope>NUCLEOTIDE SEQUENCE</scope>
    <source>
        <strain evidence="2">CCMP622</strain>
    </source>
</reference>
<protein>
    <submittedName>
        <fullName evidence="2">Uncharacterized protein</fullName>
    </submittedName>
</protein>
<gene>
    <name evidence="2" type="ORF">LSP00402_LOCUS20929</name>
</gene>
<feature type="region of interest" description="Disordered" evidence="1">
    <location>
        <begin position="97"/>
        <end position="131"/>
    </location>
</feature>
<dbReference type="AlphaFoldDB" id="A0A7S2U477"/>
<proteinExistence type="predicted"/>